<dbReference type="InterPro" id="IPR050975">
    <property type="entry name" value="Sleep_regulator"/>
</dbReference>
<evidence type="ECO:0000256" key="5">
    <source>
        <dbReference type="ARBA" id="ARBA00022989"/>
    </source>
</evidence>
<feature type="region of interest" description="Disordered" evidence="9">
    <location>
        <begin position="1416"/>
        <end position="1451"/>
    </location>
</feature>
<evidence type="ECO:0000256" key="2">
    <source>
        <dbReference type="ARBA" id="ARBA00022622"/>
    </source>
</evidence>
<evidence type="ECO:0000313" key="11">
    <source>
        <dbReference type="Proteomes" id="UP000826195"/>
    </source>
</evidence>
<feature type="compositionally biased region" description="Basic and acidic residues" evidence="9">
    <location>
        <begin position="1166"/>
        <end position="1178"/>
    </location>
</feature>
<feature type="region of interest" description="Disordered" evidence="9">
    <location>
        <begin position="904"/>
        <end position="935"/>
    </location>
</feature>
<keyword evidence="8" id="KW-0449">Lipoprotein</keyword>
<feature type="compositionally biased region" description="Basic residues" evidence="9">
    <location>
        <begin position="1188"/>
        <end position="1198"/>
    </location>
</feature>
<proteinExistence type="predicted"/>
<evidence type="ECO:0000256" key="8">
    <source>
        <dbReference type="ARBA" id="ARBA00023288"/>
    </source>
</evidence>
<reference evidence="10 11" key="1">
    <citation type="journal article" date="2021" name="J. Hered.">
        <title>A chromosome-level genome assembly of the parasitoid wasp, Cotesia glomerata (Hymenoptera: Braconidae).</title>
        <authorList>
            <person name="Pinto B.J."/>
            <person name="Weis J.J."/>
            <person name="Gamble T."/>
            <person name="Ode P.J."/>
            <person name="Paul R."/>
            <person name="Zaspel J.M."/>
        </authorList>
    </citation>
    <scope>NUCLEOTIDE SEQUENCE [LARGE SCALE GENOMIC DNA]</scope>
    <source>
        <strain evidence="10">CgM1</strain>
    </source>
</reference>
<dbReference type="InterPro" id="IPR031424">
    <property type="entry name" value="QVR-like"/>
</dbReference>
<evidence type="ECO:0000256" key="6">
    <source>
        <dbReference type="ARBA" id="ARBA00023136"/>
    </source>
</evidence>
<keyword evidence="7" id="KW-0325">Glycoprotein</keyword>
<evidence type="ECO:0008006" key="12">
    <source>
        <dbReference type="Google" id="ProtNLM"/>
    </source>
</evidence>
<dbReference type="GO" id="GO:0032222">
    <property type="term" value="P:regulation of synaptic transmission, cholinergic"/>
    <property type="evidence" value="ECO:0007669"/>
    <property type="project" value="InterPro"/>
</dbReference>
<evidence type="ECO:0000256" key="7">
    <source>
        <dbReference type="ARBA" id="ARBA00023180"/>
    </source>
</evidence>
<feature type="compositionally biased region" description="Basic and acidic residues" evidence="9">
    <location>
        <begin position="696"/>
        <end position="712"/>
    </location>
</feature>
<keyword evidence="11" id="KW-1185">Reference proteome</keyword>
<evidence type="ECO:0000256" key="3">
    <source>
        <dbReference type="ARBA" id="ARBA00022692"/>
    </source>
</evidence>
<feature type="region of interest" description="Disordered" evidence="9">
    <location>
        <begin position="685"/>
        <end position="712"/>
    </location>
</feature>
<dbReference type="PANTHER" id="PTHR33562">
    <property type="entry name" value="ATILLA, ISOFORM B-RELATED-RELATED"/>
    <property type="match status" value="1"/>
</dbReference>
<keyword evidence="4" id="KW-0732">Signal</keyword>
<evidence type="ECO:0000256" key="9">
    <source>
        <dbReference type="SAM" id="MobiDB-lite"/>
    </source>
</evidence>
<dbReference type="Proteomes" id="UP000826195">
    <property type="component" value="Unassembled WGS sequence"/>
</dbReference>
<evidence type="ECO:0000256" key="1">
    <source>
        <dbReference type="ARBA" id="ARBA00004589"/>
    </source>
</evidence>
<evidence type="ECO:0000256" key="4">
    <source>
        <dbReference type="ARBA" id="ARBA00022729"/>
    </source>
</evidence>
<keyword evidence="6" id="KW-0472">Membrane</keyword>
<organism evidence="10 11">
    <name type="scientific">Cotesia glomerata</name>
    <name type="common">Lepidopteran parasitic wasp</name>
    <name type="synonym">Apanteles glomeratus</name>
    <dbReference type="NCBI Taxonomy" id="32391"/>
    <lineage>
        <taxon>Eukaryota</taxon>
        <taxon>Metazoa</taxon>
        <taxon>Ecdysozoa</taxon>
        <taxon>Arthropoda</taxon>
        <taxon>Hexapoda</taxon>
        <taxon>Insecta</taxon>
        <taxon>Pterygota</taxon>
        <taxon>Neoptera</taxon>
        <taxon>Endopterygota</taxon>
        <taxon>Hymenoptera</taxon>
        <taxon>Apocrita</taxon>
        <taxon>Ichneumonoidea</taxon>
        <taxon>Braconidae</taxon>
        <taxon>Microgastrinae</taxon>
        <taxon>Cotesia</taxon>
    </lineage>
</organism>
<dbReference type="GO" id="GO:0030431">
    <property type="term" value="P:sleep"/>
    <property type="evidence" value="ECO:0007669"/>
    <property type="project" value="InterPro"/>
</dbReference>
<keyword evidence="3" id="KW-0812">Transmembrane</keyword>
<sequence length="1489" mass="167452">MIKIQALLPRDSCERAQRRRVASKERAGSRGIETRAISKRRDAWRHIAATQITIIPNGECSSCYSIKCYQCNSLLNAGCDNSPFNNSLLYECPLIFTYCRKITSIYYFKHPTQYVIRRECAIHMTEHEPCYKGRQFRGSSQDICECKDHDGCNKAGASASVPSSRAHKLAVPWTLVPPMVVWVSESVARGVAEPCQPVPTTSTVLSELSKLWGRSIRLSSLLIMKAHTLVVGACFLLGLSGVNALECYVCNSYTDSRCADKEPHPSLIQKCDMLSSGGTKYTMCRKTVQSIEFAVNGLPPEIRTIRTCGYDESNYKGRCYQRGGFGGRQEVCSCLTDRCNSATTILDKAPHFILMLLPIVTPDDLAEFQCNISPDDLYRQIMVYPVQQTDSTSNRSYSNEAFAYCQTHSPSIFLAPQQQHHQQFIYSHYNSAPRTSSTPQYIGHARKPGTLTIREQDPYRGIKNQAVNTKTIRIKEISGPVPPLAYASPPLVIYDPVQNQISSTLAPVYFSQSPCFNHVPYSNDYTNYNHVMSQPYYKTADVQNYLIPDPKPLNQFTAIPHNYYAANMQKSHFPAVYSSAEAQPKIAGQVFAPSSLNLSQSSSQISNPGGKLTQILSTPNESKYSEKEYQHRLPYTETLVENKTVSKLPKALKTLTNEEKYVDEYSNFDFTVEAEKMVSALCNTSVQEDREEDEKDKDQEKNKLPNEDENESEKKIYKPWYLEDYEENRTKSIGTQTLDPTEESTYRESLRKTVNWGCNQAETILKSSESSREKWLASLSAATKTALAKSSTCFPVFSGDKVFSQDLINSLLRISNGWLILDHYLNKQHHANLNLNDKYDSDLLKSFKNWEMFTRELLDNVIKTFTKLDASSKNESLPTNSSVHSFPGDVSLYLTQGLFGDTSAQNSSTNTRVKSGRSLFSNSLADNEQKEKSSNVNYARESKLRTRWTITEQTHSNDINLNCLQNYENSDWNLFPKDIPKQITSVNNEVQQKLHYNFLITPQETSEVPAQYFQFKQMYESQPCVQSNSTNENRTFWNSHASPSPICNSLPYSASLNNRMTVLSSVETKHTEVNNLNEGETINLSALFASIKNKRVNSNKSESSTSWWKSSNAISSKFREEAAKNSKNSDAAALKNDINRQLRTLKNMRTIQSAPWTANHLLNDSPKSKQDNSEDLKVYMKPGSYNVPRKKFQSRRNRKDTSKSNGTQSKSSEDFGSKAVNSSSSSTCSQDISKDVAWKAACASAELLLDALIVRKSYKIEEAETVPEENKNCDVENVKVDGEFEDCDKAEGKELKKDLIDGSKKICEEKCKVIDDRSKDVSPGHHKTNVKTDSWLIRTLSNANESKHVEPKKSGSVEESDSVVLWKKDYKGENSVSVETSHTISVMALVDVVGKATYSETVRRFSSSKPCAQVPLNTKEDEKNSVCKSSNGGSGVSDGKKEPDVKKTSVAKQEALKARIECRKSAESRNKSGFLPKNRWVQIKKSCLP</sequence>
<feature type="compositionally biased region" description="Low complexity" evidence="9">
    <location>
        <begin position="1217"/>
        <end position="1229"/>
    </location>
</feature>
<feature type="region of interest" description="Disordered" evidence="9">
    <location>
        <begin position="1156"/>
        <end position="1229"/>
    </location>
</feature>
<dbReference type="GO" id="GO:0098552">
    <property type="term" value="C:side of membrane"/>
    <property type="evidence" value="ECO:0007669"/>
    <property type="project" value="UniProtKB-KW"/>
</dbReference>
<dbReference type="CDD" id="cd00117">
    <property type="entry name" value="TFP"/>
    <property type="match status" value="1"/>
</dbReference>
<comment type="subcellular location">
    <subcellularLocation>
        <location evidence="1">Membrane</location>
        <topology evidence="1">Lipid-anchor</topology>
        <topology evidence="1">GPI-anchor</topology>
    </subcellularLocation>
</comment>
<dbReference type="PANTHER" id="PTHR33562:SF14">
    <property type="entry name" value="PROTEIN QUIVER"/>
    <property type="match status" value="1"/>
</dbReference>
<feature type="compositionally biased region" description="Basic and acidic residues" evidence="9">
    <location>
        <begin position="1438"/>
        <end position="1447"/>
    </location>
</feature>
<comment type="caution">
    <text evidence="10">The sequence shown here is derived from an EMBL/GenBank/DDBJ whole genome shotgun (WGS) entry which is preliminary data.</text>
</comment>
<feature type="compositionally biased region" description="Polar residues" evidence="9">
    <location>
        <begin position="904"/>
        <end position="926"/>
    </location>
</feature>
<gene>
    <name evidence="10" type="ORF">KQX54_006469</name>
</gene>
<keyword evidence="5" id="KW-1133">Transmembrane helix</keyword>
<name>A0AAV7J339_COTGL</name>
<keyword evidence="2" id="KW-0336">GPI-anchor</keyword>
<protein>
    <recommendedName>
        <fullName evidence="12">Protein quiver</fullName>
    </recommendedName>
</protein>
<accession>A0AAV7J339</accession>
<dbReference type="EMBL" id="JAHXZJ010000001">
    <property type="protein sequence ID" value="KAH0567075.1"/>
    <property type="molecule type" value="Genomic_DNA"/>
</dbReference>
<evidence type="ECO:0000313" key="10">
    <source>
        <dbReference type="EMBL" id="KAH0567075.1"/>
    </source>
</evidence>
<dbReference type="Pfam" id="PF17064">
    <property type="entry name" value="QVR"/>
    <property type="match status" value="2"/>
</dbReference>